<dbReference type="Gene3D" id="3.40.50.720">
    <property type="entry name" value="NAD(P)-binding Rossmann-like Domain"/>
    <property type="match status" value="1"/>
</dbReference>
<dbReference type="InterPro" id="IPR020904">
    <property type="entry name" value="Sc_DH/Rdtase_CS"/>
</dbReference>
<evidence type="ECO:0000313" key="4">
    <source>
        <dbReference type="EMBL" id="KZS87664.1"/>
    </source>
</evidence>
<gene>
    <name evidence="4" type="ORF">SISNIDRAFT_470809</name>
</gene>
<protein>
    <submittedName>
        <fullName evidence="4">Short-chain dehydrogenase/reductase SDR</fullName>
    </submittedName>
</protein>
<dbReference type="GO" id="GO:0016616">
    <property type="term" value="F:oxidoreductase activity, acting on the CH-OH group of donors, NAD or NADP as acceptor"/>
    <property type="evidence" value="ECO:0007669"/>
    <property type="project" value="TreeGrafter"/>
</dbReference>
<dbReference type="PANTHER" id="PTHR42760">
    <property type="entry name" value="SHORT-CHAIN DEHYDROGENASES/REDUCTASES FAMILY MEMBER"/>
    <property type="match status" value="1"/>
</dbReference>
<reference evidence="4 5" key="1">
    <citation type="journal article" date="2016" name="Mol. Biol. Evol.">
        <title>Comparative Genomics of Early-Diverging Mushroom-Forming Fungi Provides Insights into the Origins of Lignocellulose Decay Capabilities.</title>
        <authorList>
            <person name="Nagy L.G."/>
            <person name="Riley R."/>
            <person name="Tritt A."/>
            <person name="Adam C."/>
            <person name="Daum C."/>
            <person name="Floudas D."/>
            <person name="Sun H."/>
            <person name="Yadav J.S."/>
            <person name="Pangilinan J."/>
            <person name="Larsson K.H."/>
            <person name="Matsuura K."/>
            <person name="Barry K."/>
            <person name="Labutti K."/>
            <person name="Kuo R."/>
            <person name="Ohm R.A."/>
            <person name="Bhattacharya S.S."/>
            <person name="Shirouzu T."/>
            <person name="Yoshinaga Y."/>
            <person name="Martin F.M."/>
            <person name="Grigoriev I.V."/>
            <person name="Hibbett D.S."/>
        </authorList>
    </citation>
    <scope>NUCLEOTIDE SEQUENCE [LARGE SCALE GENOMIC DNA]</scope>
    <source>
        <strain evidence="4 5">HHB9708</strain>
    </source>
</reference>
<dbReference type="EMBL" id="KV419446">
    <property type="protein sequence ID" value="KZS87664.1"/>
    <property type="molecule type" value="Genomic_DNA"/>
</dbReference>
<accession>A0A164NFM3</accession>
<dbReference type="STRING" id="1314777.A0A164NFM3"/>
<dbReference type="PRINTS" id="PR00080">
    <property type="entry name" value="SDRFAMILY"/>
</dbReference>
<proteinExistence type="inferred from homology"/>
<dbReference type="PRINTS" id="PR00081">
    <property type="entry name" value="GDHRDH"/>
</dbReference>
<keyword evidence="5" id="KW-1185">Reference proteome</keyword>
<dbReference type="InterPro" id="IPR036291">
    <property type="entry name" value="NAD(P)-bd_dom_sf"/>
</dbReference>
<dbReference type="InterPro" id="IPR002347">
    <property type="entry name" value="SDR_fam"/>
</dbReference>
<dbReference type="PROSITE" id="PS00061">
    <property type="entry name" value="ADH_SHORT"/>
    <property type="match status" value="1"/>
</dbReference>
<sequence length="278" mass="29168">MAHAIISRLGGVALITGAASGMGRATAQTFAKAGCRVVLVDRDAVGIDKTIKEYDIDPSKSLVAAFDIRDDTAIEDLLTKTIPNKFGRLDFAVNAAGIAGTQSSTILDESVQNLDAILDINLRAQIMFNRAQVRAMLQPKEPLEAFTSQPDSQVKYKAPDSPSFKGAIVNFSSIAGYRSFPGVASYSIAKHGIIGLTKVMATGFGPQGIRTNAIAPGAIETAMTQDIPGVELLSSANPMKRVGHAQEAANLALFLCSPLSSYINGETVLIDGGWGAGV</sequence>
<name>A0A164NFM3_9AGAM</name>
<comment type="similarity">
    <text evidence="1 3">Belongs to the short-chain dehydrogenases/reductases (SDR) family.</text>
</comment>
<dbReference type="AlphaFoldDB" id="A0A164NFM3"/>
<dbReference type="SUPFAM" id="SSF51735">
    <property type="entry name" value="NAD(P)-binding Rossmann-fold domains"/>
    <property type="match status" value="1"/>
</dbReference>
<evidence type="ECO:0000256" key="2">
    <source>
        <dbReference type="ARBA" id="ARBA00022857"/>
    </source>
</evidence>
<dbReference type="Pfam" id="PF13561">
    <property type="entry name" value="adh_short_C2"/>
    <property type="match status" value="1"/>
</dbReference>
<dbReference type="OrthoDB" id="498125at2759"/>
<keyword evidence="2" id="KW-0521">NADP</keyword>
<dbReference type="CDD" id="cd05233">
    <property type="entry name" value="SDR_c"/>
    <property type="match status" value="1"/>
</dbReference>
<organism evidence="4 5">
    <name type="scientific">Sistotremastrum niveocremeum HHB9708</name>
    <dbReference type="NCBI Taxonomy" id="1314777"/>
    <lineage>
        <taxon>Eukaryota</taxon>
        <taxon>Fungi</taxon>
        <taxon>Dikarya</taxon>
        <taxon>Basidiomycota</taxon>
        <taxon>Agaricomycotina</taxon>
        <taxon>Agaricomycetes</taxon>
        <taxon>Sistotremastrales</taxon>
        <taxon>Sistotremastraceae</taxon>
        <taxon>Sertulicium</taxon>
        <taxon>Sertulicium niveocremeum</taxon>
    </lineage>
</organism>
<dbReference type="Proteomes" id="UP000076722">
    <property type="component" value="Unassembled WGS sequence"/>
</dbReference>
<dbReference type="Pfam" id="PF00106">
    <property type="entry name" value="adh_short"/>
    <property type="match status" value="1"/>
</dbReference>
<evidence type="ECO:0000256" key="1">
    <source>
        <dbReference type="ARBA" id="ARBA00006484"/>
    </source>
</evidence>
<evidence type="ECO:0000256" key="3">
    <source>
        <dbReference type="RuleBase" id="RU000363"/>
    </source>
</evidence>
<evidence type="ECO:0000313" key="5">
    <source>
        <dbReference type="Proteomes" id="UP000076722"/>
    </source>
</evidence>